<dbReference type="PROSITE" id="PS51257">
    <property type="entry name" value="PROKAR_LIPOPROTEIN"/>
    <property type="match status" value="1"/>
</dbReference>
<evidence type="ECO:0000313" key="3">
    <source>
        <dbReference type="Proteomes" id="UP000199138"/>
    </source>
</evidence>
<evidence type="ECO:0000313" key="2">
    <source>
        <dbReference type="EMBL" id="SFU55250.1"/>
    </source>
</evidence>
<keyword evidence="1" id="KW-0732">Signal</keyword>
<sequence length="294" mass="31204">MKKLFLFLTVACALLTSCGDDDEDASATMITISANATTGVPGDTFTFTVMDDLGNTVTSSSTIYVNGTAISGSTYTADASGTDEVYAMYENLTSASISIEVAAVAEENSIFYDAANYSVNNSALVFWGGYDDNGTTKAYWSLLAFTGTTIDDANVEVSDNYLDVEFLTALDSEGSLVPPTPSTAEYLDVYQMYVDGTAVVDLENDVTVTETNADFALGTTFEDLTETSVEYSLDVDLDGVATTFMYDGALLGVYDASGSRINMNEDVRGVISGTLSTKAELEAKKAAFFAQLAK</sequence>
<keyword evidence="3" id="KW-1185">Reference proteome</keyword>
<dbReference type="OrthoDB" id="1353940at2"/>
<protein>
    <recommendedName>
        <fullName evidence="4">Ig-like domain (Group 3)</fullName>
    </recommendedName>
</protein>
<evidence type="ECO:0000256" key="1">
    <source>
        <dbReference type="SAM" id="SignalP"/>
    </source>
</evidence>
<gene>
    <name evidence="2" type="ORF">SAMN05216480_10712</name>
</gene>
<feature type="chain" id="PRO_5011539247" description="Ig-like domain (Group 3)" evidence="1">
    <location>
        <begin position="20"/>
        <end position="294"/>
    </location>
</feature>
<proteinExistence type="predicted"/>
<dbReference type="EMBL" id="FPBK01000007">
    <property type="protein sequence ID" value="SFU55250.1"/>
    <property type="molecule type" value="Genomic_DNA"/>
</dbReference>
<feature type="signal peptide" evidence="1">
    <location>
        <begin position="1"/>
        <end position="19"/>
    </location>
</feature>
<name>A0A1I7H3J7_9FLAO</name>
<evidence type="ECO:0008006" key="4">
    <source>
        <dbReference type="Google" id="ProtNLM"/>
    </source>
</evidence>
<dbReference type="RefSeq" id="WP_093025080.1">
    <property type="nucleotide sequence ID" value="NZ_FPBK01000007.1"/>
</dbReference>
<accession>A0A1I7H3J7</accession>
<organism evidence="2 3">
    <name type="scientific">Pustulibacterium marinum</name>
    <dbReference type="NCBI Taxonomy" id="1224947"/>
    <lineage>
        <taxon>Bacteria</taxon>
        <taxon>Pseudomonadati</taxon>
        <taxon>Bacteroidota</taxon>
        <taxon>Flavobacteriia</taxon>
        <taxon>Flavobacteriales</taxon>
        <taxon>Flavobacteriaceae</taxon>
        <taxon>Pustulibacterium</taxon>
    </lineage>
</organism>
<dbReference type="AlphaFoldDB" id="A0A1I7H3J7"/>
<dbReference type="Proteomes" id="UP000199138">
    <property type="component" value="Unassembled WGS sequence"/>
</dbReference>
<reference evidence="2 3" key="1">
    <citation type="submission" date="2016-10" db="EMBL/GenBank/DDBJ databases">
        <authorList>
            <person name="de Groot N.N."/>
        </authorList>
    </citation>
    <scope>NUCLEOTIDE SEQUENCE [LARGE SCALE GENOMIC DNA]</scope>
    <source>
        <strain evidence="2 3">CGMCC 1.12333</strain>
    </source>
</reference>